<accession>A0A4E0QX26</accession>
<evidence type="ECO:0000313" key="2">
    <source>
        <dbReference type="EMBL" id="TGC06981.1"/>
    </source>
</evidence>
<sequence>MISFIQINQIMLISVGFLQSQLFDKLRAENRTELMKFIDNELIHLFVYPENMGLLSFLYNDHCIMLSPLTVEGDFDNKHLECCNQDGRNWGKELFEHYLKKSTPVTEL</sequence>
<proteinExistence type="predicted"/>
<dbReference type="Pfam" id="PF08350">
    <property type="entry name" value="FilR1_middle"/>
    <property type="match status" value="1"/>
</dbReference>
<evidence type="ECO:0000259" key="1">
    <source>
        <dbReference type="Pfam" id="PF08350"/>
    </source>
</evidence>
<gene>
    <name evidence="2" type="ORF">CUN85_12300</name>
</gene>
<reference evidence="2 3" key="1">
    <citation type="submission" date="2017-11" db="EMBL/GenBank/DDBJ databases">
        <title>Isolation and Characterization of Methanogenic Archaea from Saline Meromictic Lake at Siberia.</title>
        <authorList>
            <person name="Shen Y."/>
            <person name="Huang H.-H."/>
            <person name="Lai M.-C."/>
            <person name="Chen S.-C."/>
        </authorList>
    </citation>
    <scope>NUCLEOTIDE SEQUENCE [LARGE SCALE GENOMIC DNA]</scope>
    <source>
        <strain evidence="2 3">SY-01</strain>
    </source>
</reference>
<evidence type="ECO:0000313" key="3">
    <source>
        <dbReference type="Proteomes" id="UP000297295"/>
    </source>
</evidence>
<comment type="caution">
    <text evidence="2">The sequence shown here is derived from an EMBL/GenBank/DDBJ whole genome shotgun (WGS) entry which is preliminary data.</text>
</comment>
<dbReference type="Proteomes" id="UP000297295">
    <property type="component" value="Unassembled WGS sequence"/>
</dbReference>
<dbReference type="InterPro" id="IPR013561">
    <property type="entry name" value="FilR1_middle_dom"/>
</dbReference>
<feature type="domain" description="Methanogenesis regulatory protein FilR1 middle" evidence="1">
    <location>
        <begin position="19"/>
        <end position="100"/>
    </location>
</feature>
<name>A0A4E0QX26_9EURY</name>
<organism evidence="2 3">
    <name type="scientific">Methanolobus halotolerans</name>
    <dbReference type="NCBI Taxonomy" id="2052935"/>
    <lineage>
        <taxon>Archaea</taxon>
        <taxon>Methanobacteriati</taxon>
        <taxon>Methanobacteriota</taxon>
        <taxon>Stenosarchaea group</taxon>
        <taxon>Methanomicrobia</taxon>
        <taxon>Methanosarcinales</taxon>
        <taxon>Methanosarcinaceae</taxon>
        <taxon>Methanolobus</taxon>
    </lineage>
</organism>
<dbReference type="AlphaFoldDB" id="A0A4E0QX26"/>
<dbReference type="EMBL" id="PGGK01000020">
    <property type="protein sequence ID" value="TGC06981.1"/>
    <property type="molecule type" value="Genomic_DNA"/>
</dbReference>
<keyword evidence="3" id="KW-1185">Reference proteome</keyword>
<protein>
    <recommendedName>
        <fullName evidence="1">Methanogenesis regulatory protein FilR1 middle domain-containing protein</fullName>
    </recommendedName>
</protein>